<dbReference type="InterPro" id="IPR028362">
    <property type="entry name" value="AlgI"/>
</dbReference>
<keyword evidence="5 10" id="KW-0812">Transmembrane</keyword>
<feature type="transmembrane region" description="Helical" evidence="10">
    <location>
        <begin position="326"/>
        <end position="344"/>
    </location>
</feature>
<dbReference type="RefSeq" id="WP_281092564.1">
    <property type="nucleotide sequence ID" value="NZ_JARYZI010000001.1"/>
</dbReference>
<reference evidence="11 12" key="1">
    <citation type="submission" date="2023-04" db="EMBL/GenBank/DDBJ databases">
        <title>Fusibacter bizertensis strain WBS, isolated from littoral bottom sediments of the Arctic seas - biochemical and genomic analysis.</title>
        <authorList>
            <person name="Brioukhanov A.L."/>
        </authorList>
    </citation>
    <scope>NUCLEOTIDE SEQUENCE [LARGE SCALE GENOMIC DNA]</scope>
    <source>
        <strain evidence="11 12">WBS</strain>
    </source>
</reference>
<feature type="transmembrane region" description="Helical" evidence="10">
    <location>
        <begin position="6"/>
        <end position="23"/>
    </location>
</feature>
<comment type="similarity">
    <text evidence="2 9">Belongs to the membrane-bound acyltransferase family.</text>
</comment>
<keyword evidence="8 9" id="KW-0012">Acyltransferase</keyword>
<dbReference type="PANTHER" id="PTHR13285">
    <property type="entry name" value="ACYLTRANSFERASE"/>
    <property type="match status" value="1"/>
</dbReference>
<evidence type="ECO:0000256" key="9">
    <source>
        <dbReference type="PIRNR" id="PIRNR016636"/>
    </source>
</evidence>
<organism evidence="11 12">
    <name type="scientific">Fusibacter bizertensis</name>
    <dbReference type="NCBI Taxonomy" id="1488331"/>
    <lineage>
        <taxon>Bacteria</taxon>
        <taxon>Bacillati</taxon>
        <taxon>Bacillota</taxon>
        <taxon>Clostridia</taxon>
        <taxon>Eubacteriales</taxon>
        <taxon>Eubacteriales Family XII. Incertae Sedis</taxon>
        <taxon>Fusibacter</taxon>
    </lineage>
</organism>
<gene>
    <name evidence="11" type="ORF">QE109_01330</name>
</gene>
<dbReference type="Proteomes" id="UP001158045">
    <property type="component" value="Unassembled WGS sequence"/>
</dbReference>
<accession>A0ABT6N8M3</accession>
<dbReference type="PIRSF" id="PIRSF016636">
    <property type="entry name" value="AlgI_DltB"/>
    <property type="match status" value="1"/>
</dbReference>
<feature type="transmembrane region" description="Helical" evidence="10">
    <location>
        <begin position="30"/>
        <end position="57"/>
    </location>
</feature>
<proteinExistence type="inferred from homology"/>
<comment type="subcellular location">
    <subcellularLocation>
        <location evidence="1">Cell membrane</location>
        <topology evidence="1">Multi-pass membrane protein</topology>
    </subcellularLocation>
</comment>
<keyword evidence="7 9" id="KW-0472">Membrane</keyword>
<keyword evidence="6 10" id="KW-1133">Transmembrane helix</keyword>
<name>A0ABT6N8M3_9FIRM</name>
<evidence type="ECO:0000256" key="5">
    <source>
        <dbReference type="ARBA" id="ARBA00022692"/>
    </source>
</evidence>
<feature type="transmembrane region" description="Helical" evidence="10">
    <location>
        <begin position="439"/>
        <end position="458"/>
    </location>
</feature>
<feature type="transmembrane region" description="Helical" evidence="10">
    <location>
        <begin position="356"/>
        <end position="373"/>
    </location>
</feature>
<keyword evidence="4 9" id="KW-0808">Transferase</keyword>
<evidence type="ECO:0000256" key="4">
    <source>
        <dbReference type="ARBA" id="ARBA00022679"/>
    </source>
</evidence>
<feature type="transmembrane region" description="Helical" evidence="10">
    <location>
        <begin position="108"/>
        <end position="130"/>
    </location>
</feature>
<dbReference type="InterPro" id="IPR051085">
    <property type="entry name" value="MB_O-acyltransferase"/>
</dbReference>
<evidence type="ECO:0000256" key="3">
    <source>
        <dbReference type="ARBA" id="ARBA00022475"/>
    </source>
</evidence>
<keyword evidence="3 9" id="KW-1003">Cell membrane</keyword>
<evidence type="ECO:0000256" key="1">
    <source>
        <dbReference type="ARBA" id="ARBA00004651"/>
    </source>
</evidence>
<feature type="transmembrane region" description="Helical" evidence="10">
    <location>
        <begin position="150"/>
        <end position="172"/>
    </location>
</feature>
<comment type="caution">
    <text evidence="11">The sequence shown here is derived from an EMBL/GenBank/DDBJ whole genome shotgun (WGS) entry which is preliminary data.</text>
</comment>
<evidence type="ECO:0000256" key="8">
    <source>
        <dbReference type="ARBA" id="ARBA00023315"/>
    </source>
</evidence>
<sequence length="469" mass="54560">MVFSSLVFLFLFLPIVIGIYYLIPTRTYKNLWLFVTSLFFYAWGEPIYISIMIVSIFNDFFCAQLVEKERNKGNTGRARFFFILSLSINLGLLFFFKYAGFLIENINALFHLSLSAHKLALPIGISFYTFQTMSYSIDVYMGHVKVQKNFLTMAAYVTMFPQLIAGPIVRYITVEEELTHRTESLEMASYGLRRFIIGLGKKVIIANQMGMIADTIYNSAYGTPGTIMLWLAAIAYTFQIYFDFSGYSDMAIGLGRIFGFHFLENFNYPYISTSITDFWRRWHISLSTWFKDYVYIPLGGNRKWIYRNILIVWMLTGLWHGASWNYVFWGLYYGVLLIAEKLLLHKVLNKVPKVLRHIYTLLIVVVGWVIFRLEDASQLFDALKGMFRYTGTSRSDLLFIYQDMLYAIPFLILAVFASTPLTQRFMAKIEAQDNPVFKVLLDISIIGILMVSIVFLVGEKFNPFIYFRF</sequence>
<dbReference type="PANTHER" id="PTHR13285:SF23">
    <property type="entry name" value="TEICHOIC ACID D-ALANYLTRANSFERASE"/>
    <property type="match status" value="1"/>
</dbReference>
<evidence type="ECO:0000256" key="2">
    <source>
        <dbReference type="ARBA" id="ARBA00010323"/>
    </source>
</evidence>
<evidence type="ECO:0000313" key="11">
    <source>
        <dbReference type="EMBL" id="MDH8676765.1"/>
    </source>
</evidence>
<evidence type="ECO:0000256" key="7">
    <source>
        <dbReference type="ARBA" id="ARBA00023136"/>
    </source>
</evidence>
<protein>
    <submittedName>
        <fullName evidence="11">MBOAT family protein</fullName>
    </submittedName>
</protein>
<feature type="transmembrane region" description="Helical" evidence="10">
    <location>
        <begin position="77"/>
        <end position="96"/>
    </location>
</feature>
<dbReference type="InterPro" id="IPR004299">
    <property type="entry name" value="MBOAT_fam"/>
</dbReference>
<dbReference type="InterPro" id="IPR024194">
    <property type="entry name" value="Ac/AlaTfrase_AlgI/DltB"/>
</dbReference>
<feature type="transmembrane region" description="Helical" evidence="10">
    <location>
        <begin position="398"/>
        <end position="418"/>
    </location>
</feature>
<evidence type="ECO:0000256" key="6">
    <source>
        <dbReference type="ARBA" id="ARBA00022989"/>
    </source>
</evidence>
<keyword evidence="12" id="KW-1185">Reference proteome</keyword>
<dbReference type="Pfam" id="PF03062">
    <property type="entry name" value="MBOAT"/>
    <property type="match status" value="1"/>
</dbReference>
<dbReference type="EMBL" id="JARYZI010000001">
    <property type="protein sequence ID" value="MDH8676765.1"/>
    <property type="molecule type" value="Genomic_DNA"/>
</dbReference>
<evidence type="ECO:0000256" key="10">
    <source>
        <dbReference type="SAM" id="Phobius"/>
    </source>
</evidence>
<dbReference type="PIRSF" id="PIRSF500217">
    <property type="entry name" value="AlgI"/>
    <property type="match status" value="1"/>
</dbReference>
<evidence type="ECO:0000313" key="12">
    <source>
        <dbReference type="Proteomes" id="UP001158045"/>
    </source>
</evidence>